<dbReference type="InterPro" id="IPR057288">
    <property type="entry name" value="PH_PLEKHM2"/>
</dbReference>
<evidence type="ECO:0000256" key="9">
    <source>
        <dbReference type="ARBA" id="ARBA00079833"/>
    </source>
</evidence>
<evidence type="ECO:0000256" key="2">
    <source>
        <dbReference type="ARBA" id="ARBA00008771"/>
    </source>
</evidence>
<dbReference type="Proteomes" id="UP000233200">
    <property type="component" value="Unplaced"/>
</dbReference>
<dbReference type="AlphaFoldDB" id="A0A2K6PFL6"/>
<dbReference type="PROSITE" id="PS51450">
    <property type="entry name" value="LRR"/>
    <property type="match status" value="1"/>
</dbReference>
<dbReference type="SUPFAM" id="SSF52058">
    <property type="entry name" value="L domain-like"/>
    <property type="match status" value="1"/>
</dbReference>
<dbReference type="Gene3D" id="3.80.10.10">
    <property type="entry name" value="Ribonuclease Inhibitor"/>
    <property type="match status" value="1"/>
</dbReference>
<keyword evidence="4" id="KW-0963">Cytoplasm</keyword>
<feature type="domain" description="LKB1 serine/threonine kinase interacting protein 1 N-terminal" evidence="11">
    <location>
        <begin position="6"/>
        <end position="94"/>
    </location>
</feature>
<dbReference type="GO" id="GO:0019901">
    <property type="term" value="F:protein kinase binding"/>
    <property type="evidence" value="ECO:0007669"/>
    <property type="project" value="Ensembl"/>
</dbReference>
<keyword evidence="5" id="KW-0597">Phosphoprotein</keyword>
<sequence>MTTAQRDSLVWKLAGLLRESGDVVLSGCSTLSLLTPTLQQLNHVFELHLGPWGPGQTGFVALPSHPADSPVILQLQFLFDVLQKTLSLKLVHVPGPGPPGPIKIFPFKSLRHLELRGVPLHSLHGLRGIYSQLETLICSRSLQTLEELLSACGGDFCSALPWLALVSANFSYNALTALDSSLRLLSALRFLNLSHNQVQDCQGFLMDLCELHHLDISYNRLHLVPRMGPSGAALGILILRGNELRSLHGLEQLRNLRHLDLAYNLLEGHRELSPLWLLTELRKLYLEGNPLWFHPAHRVATAQYLSPRVREAATGFLLDGKVLSLTDSQTHTSLGLSPTGPPLPWPVGSTPETSGGPDLSDSLSSGGVLAQAPLHKVKSRVRVRRASISEPSDTDPEPRTLNPSPAGWFVQQHRELELMSSFRERFGRNWLQYRSHLEASGNPLRATPTTPAPSAPPASSQGPDTTPRPSPLQEEARGPRESPQKMSEEVRAEPQEEEEEKKEGEEEEKEGEMVEQGEEEAGEEEEEEQDQKEVEGEPSVGWGKLGPGAVGMFVSGGAWWVEGQCGGGWHVGTFPPCRASLGLSTAELCRPMLVCPLEGPEGMRGRECFLRVTSAHLFEVELQAARTLERLELQSLEAAEIEPEAQAQRSPGPTGSDLLPGAPVLSLRFSYICPDRQLRRYLVLEPDAHAAVQELLAVLTPVTNVAREQLGEARDLLLGRFQCLRCGHEFKPEDPRLGLDSEEDWRPLFQKTESPAVCPNCGSDHVVLLTVSGGTPNREQKQGEQSLAPSLSASPVCHLPGHGDHHDRAKNSPPQAPSTRDHSSWSLSPPPERYGLRSVDHRLRLFLDVEVFSDAQEEFQCCLKVPVALAGHTGEFMCLVVVSDHRLYLLKVTGEMREPPASWLQLTLAVPLQDLSGIELGLAGQSLQLEWAAGAGRCVLLPRDARRCRAFLEELLDVLQSLPPAWRNCVSATEEEVTPQHRLWPLLEKDSSLEAPQFFYLRAFLVEGPSTCLVSLLLTPSTLFLLEEDAAGPLAEPPPPAASGEASEKVPPSRPGPVVRVREQQPLSSLSSVLLYRSAPEDLRLLFYDEVSRLESFWALRVVCQEQLTALLAWIREPWEELFSIGLRTVIQEALALDR</sequence>
<feature type="compositionally biased region" description="Basic and acidic residues" evidence="10">
    <location>
        <begin position="474"/>
        <end position="494"/>
    </location>
</feature>
<evidence type="ECO:0000256" key="8">
    <source>
        <dbReference type="ARBA" id="ARBA00056490"/>
    </source>
</evidence>
<evidence type="ECO:0000256" key="10">
    <source>
        <dbReference type="SAM" id="MobiDB-lite"/>
    </source>
</evidence>
<feature type="domain" description="Serine/threonine-protein kinase 11-interacting protein PH" evidence="13">
    <location>
        <begin position="585"/>
        <end position="704"/>
    </location>
</feature>
<comment type="similarity">
    <text evidence="2">Belongs to the STK11IP family.</text>
</comment>
<dbReference type="Pfam" id="PF23142">
    <property type="entry name" value="PH_PLEKHM2"/>
    <property type="match status" value="1"/>
</dbReference>
<organism evidence="15 16">
    <name type="scientific">Rhinopithecus roxellana</name>
    <name type="common">Golden snub-nosed monkey</name>
    <name type="synonym">Pygathrix roxellana</name>
    <dbReference type="NCBI Taxonomy" id="61622"/>
    <lineage>
        <taxon>Eukaryota</taxon>
        <taxon>Metazoa</taxon>
        <taxon>Chordata</taxon>
        <taxon>Craniata</taxon>
        <taxon>Vertebrata</taxon>
        <taxon>Euteleostomi</taxon>
        <taxon>Mammalia</taxon>
        <taxon>Eutheria</taxon>
        <taxon>Euarchontoglires</taxon>
        <taxon>Primates</taxon>
        <taxon>Haplorrhini</taxon>
        <taxon>Catarrhini</taxon>
        <taxon>Cercopithecidae</taxon>
        <taxon>Colobinae</taxon>
        <taxon>Rhinopithecus</taxon>
    </lineage>
</organism>
<dbReference type="PANTHER" id="PTHR15454:SF69">
    <property type="entry name" value="SERINE_THREONINE-PROTEIN KINASE 11-INTERACTING PROTEIN"/>
    <property type="match status" value="1"/>
</dbReference>
<keyword evidence="7" id="KW-0677">Repeat</keyword>
<dbReference type="OMA" id="MVKFGRQ"/>
<feature type="domain" description="PLEKHM2 PH" evidence="12">
    <location>
        <begin position="831"/>
        <end position="970"/>
    </location>
</feature>
<evidence type="ECO:0000256" key="3">
    <source>
        <dbReference type="ARBA" id="ARBA00020683"/>
    </source>
</evidence>
<name>A0A2K6PFL6_RHIRO</name>
<dbReference type="InterPro" id="IPR032675">
    <property type="entry name" value="LRR_dom_sf"/>
</dbReference>
<feature type="compositionally biased region" description="Acidic residues" evidence="10">
    <location>
        <begin position="495"/>
        <end position="530"/>
    </location>
</feature>
<dbReference type="PANTHER" id="PTHR15454">
    <property type="entry name" value="NISCHARIN RELATED"/>
    <property type="match status" value="1"/>
</dbReference>
<evidence type="ECO:0000256" key="6">
    <source>
        <dbReference type="ARBA" id="ARBA00022614"/>
    </source>
</evidence>
<evidence type="ECO:0000256" key="1">
    <source>
        <dbReference type="ARBA" id="ARBA00004496"/>
    </source>
</evidence>
<accession>A0A2K6PFL6</accession>
<evidence type="ECO:0000256" key="7">
    <source>
        <dbReference type="ARBA" id="ARBA00022737"/>
    </source>
</evidence>
<dbReference type="InterPro" id="IPR057676">
    <property type="entry name" value="PH_S11IP_C"/>
</dbReference>
<dbReference type="InterPro" id="IPR057292">
    <property type="entry name" value="PH_S11IP"/>
</dbReference>
<reference evidence="15" key="2">
    <citation type="submission" date="2025-09" db="UniProtKB">
        <authorList>
            <consortium name="Ensembl"/>
        </authorList>
    </citation>
    <scope>IDENTIFICATION</scope>
</reference>
<feature type="compositionally biased region" description="Basic and acidic residues" evidence="10">
    <location>
        <begin position="801"/>
        <end position="810"/>
    </location>
</feature>
<feature type="compositionally biased region" description="Basic residues" evidence="10">
    <location>
        <begin position="375"/>
        <end position="385"/>
    </location>
</feature>
<evidence type="ECO:0000259" key="13">
    <source>
        <dbReference type="Pfam" id="PF25357"/>
    </source>
</evidence>
<feature type="region of interest" description="Disordered" evidence="10">
    <location>
        <begin position="330"/>
        <end position="406"/>
    </location>
</feature>
<dbReference type="FunFam" id="3.80.10.10:FF:000527">
    <property type="entry name" value="Serine/threonine kinase 11 interacting protein"/>
    <property type="match status" value="1"/>
</dbReference>
<keyword evidence="6" id="KW-0433">Leucine-rich repeat</keyword>
<keyword evidence="16" id="KW-1185">Reference proteome</keyword>
<dbReference type="GO" id="GO:0008104">
    <property type="term" value="P:intracellular protein localization"/>
    <property type="evidence" value="ECO:0007669"/>
    <property type="project" value="Ensembl"/>
</dbReference>
<dbReference type="GO" id="GO:0005737">
    <property type="term" value="C:cytoplasm"/>
    <property type="evidence" value="ECO:0007669"/>
    <property type="project" value="UniProtKB-SubCell"/>
</dbReference>
<dbReference type="GeneTree" id="ENSGT00940000158471"/>
<evidence type="ECO:0000313" key="15">
    <source>
        <dbReference type="Ensembl" id="ENSRROP00000015318.1"/>
    </source>
</evidence>
<feature type="region of interest" description="Disordered" evidence="10">
    <location>
        <begin position="773"/>
        <end position="831"/>
    </location>
</feature>
<dbReference type="Ensembl" id="ENSRROT00000039456.1">
    <property type="protein sequence ID" value="ENSRROP00000015318.1"/>
    <property type="gene ID" value="ENSRROG00000031842.1"/>
</dbReference>
<protein>
    <recommendedName>
        <fullName evidence="3">Serine/threonine-protein kinase 11-interacting protein</fullName>
    </recommendedName>
    <alternativeName>
        <fullName evidence="9">LKB1-interacting protein 1</fullName>
    </alternativeName>
</protein>
<dbReference type="InterPro" id="IPR031782">
    <property type="entry name" value="LIP1_N"/>
</dbReference>
<dbReference type="Pfam" id="PF15904">
    <property type="entry name" value="LIP1"/>
    <property type="match status" value="1"/>
</dbReference>
<comment type="subcellular location">
    <subcellularLocation>
        <location evidence="1">Cytoplasm</location>
    </subcellularLocation>
</comment>
<evidence type="ECO:0000313" key="16">
    <source>
        <dbReference type="Proteomes" id="UP000233200"/>
    </source>
</evidence>
<evidence type="ECO:0000256" key="5">
    <source>
        <dbReference type="ARBA" id="ARBA00022553"/>
    </source>
</evidence>
<dbReference type="FunFam" id="3.80.10.10:FF:001449">
    <property type="entry name" value="Serine/threonine kinase 11 interacting protein"/>
    <property type="match status" value="1"/>
</dbReference>
<feature type="region of interest" description="Disordered" evidence="10">
    <location>
        <begin position="441"/>
        <end position="543"/>
    </location>
</feature>
<evidence type="ECO:0000256" key="4">
    <source>
        <dbReference type="ARBA" id="ARBA00022490"/>
    </source>
</evidence>
<evidence type="ECO:0000259" key="12">
    <source>
        <dbReference type="Pfam" id="PF23142"/>
    </source>
</evidence>
<feature type="compositionally biased region" description="Low complexity" evidence="10">
    <location>
        <begin position="346"/>
        <end position="367"/>
    </location>
</feature>
<feature type="region of interest" description="Disordered" evidence="10">
    <location>
        <begin position="1034"/>
        <end position="1058"/>
    </location>
</feature>
<reference evidence="15" key="1">
    <citation type="submission" date="2025-08" db="UniProtKB">
        <authorList>
            <consortium name="Ensembl"/>
        </authorList>
    </citation>
    <scope>IDENTIFICATION</scope>
</reference>
<proteinExistence type="inferred from homology"/>
<dbReference type="STRING" id="61622.ENSRROP00000015318"/>
<evidence type="ECO:0000259" key="11">
    <source>
        <dbReference type="Pfam" id="PF15904"/>
    </source>
</evidence>
<comment type="function">
    <text evidence="8">May regulate STK11/LKB1 function by controlling its subcellular localization.</text>
</comment>
<feature type="compositionally biased region" description="Polar residues" evidence="10">
    <location>
        <begin position="773"/>
        <end position="793"/>
    </location>
</feature>
<dbReference type="Pfam" id="PF25624">
    <property type="entry name" value="PH_S11IP_C"/>
    <property type="match status" value="1"/>
</dbReference>
<feature type="domain" description="STK11-interacting protein C-terminal PH" evidence="14">
    <location>
        <begin position="977"/>
        <end position="1132"/>
    </location>
</feature>
<dbReference type="Pfam" id="PF25357">
    <property type="entry name" value="PH_S11IP"/>
    <property type="match status" value="1"/>
</dbReference>
<evidence type="ECO:0000259" key="14">
    <source>
        <dbReference type="Pfam" id="PF25624"/>
    </source>
</evidence>
<gene>
    <name evidence="15" type="primary">STK11IP</name>
</gene>
<dbReference type="InterPro" id="IPR001611">
    <property type="entry name" value="Leu-rich_rpt"/>
</dbReference>